<dbReference type="EMBL" id="SRLO01000800">
    <property type="protein sequence ID" value="TNN46251.1"/>
    <property type="molecule type" value="Genomic_DNA"/>
</dbReference>
<dbReference type="AlphaFoldDB" id="A0A4Z2FZ41"/>
<accession>A0A4Z2FZ41</accession>
<feature type="region of interest" description="Disordered" evidence="1">
    <location>
        <begin position="1"/>
        <end position="29"/>
    </location>
</feature>
<evidence type="ECO:0000313" key="3">
    <source>
        <dbReference type="Proteomes" id="UP000314294"/>
    </source>
</evidence>
<comment type="caution">
    <text evidence="2">The sequence shown here is derived from an EMBL/GenBank/DDBJ whole genome shotgun (WGS) entry which is preliminary data.</text>
</comment>
<gene>
    <name evidence="2" type="ORF">EYF80_043564</name>
</gene>
<evidence type="ECO:0000313" key="2">
    <source>
        <dbReference type="EMBL" id="TNN46251.1"/>
    </source>
</evidence>
<feature type="compositionally biased region" description="Low complexity" evidence="1">
    <location>
        <begin position="1"/>
        <end position="19"/>
    </location>
</feature>
<name>A0A4Z2FZ41_9TELE</name>
<reference evidence="2 3" key="1">
    <citation type="submission" date="2019-03" db="EMBL/GenBank/DDBJ databases">
        <title>First draft genome of Liparis tanakae, snailfish: a comprehensive survey of snailfish specific genes.</title>
        <authorList>
            <person name="Kim W."/>
            <person name="Song I."/>
            <person name="Jeong J.-H."/>
            <person name="Kim D."/>
            <person name="Kim S."/>
            <person name="Ryu S."/>
            <person name="Song J.Y."/>
            <person name="Lee S.K."/>
        </authorList>
    </citation>
    <scope>NUCLEOTIDE SEQUENCE [LARGE SCALE GENOMIC DNA]</scope>
    <source>
        <tissue evidence="2">Muscle</tissue>
    </source>
</reference>
<organism evidence="2 3">
    <name type="scientific">Liparis tanakae</name>
    <name type="common">Tanaka's snailfish</name>
    <dbReference type="NCBI Taxonomy" id="230148"/>
    <lineage>
        <taxon>Eukaryota</taxon>
        <taxon>Metazoa</taxon>
        <taxon>Chordata</taxon>
        <taxon>Craniata</taxon>
        <taxon>Vertebrata</taxon>
        <taxon>Euteleostomi</taxon>
        <taxon>Actinopterygii</taxon>
        <taxon>Neopterygii</taxon>
        <taxon>Teleostei</taxon>
        <taxon>Neoteleostei</taxon>
        <taxon>Acanthomorphata</taxon>
        <taxon>Eupercaria</taxon>
        <taxon>Perciformes</taxon>
        <taxon>Cottioidei</taxon>
        <taxon>Cottales</taxon>
        <taxon>Liparidae</taxon>
        <taxon>Liparis</taxon>
    </lineage>
</organism>
<sequence length="84" mass="9060">MKVWHSASRARLSSGPRSPRGGGGRRTSQAAWEHAAALQTRHVSWSEGTSRCGGTIEFPLHLQTLERLNGLKANVNQAVRTAGV</sequence>
<keyword evidence="3" id="KW-1185">Reference proteome</keyword>
<evidence type="ECO:0000256" key="1">
    <source>
        <dbReference type="SAM" id="MobiDB-lite"/>
    </source>
</evidence>
<dbReference type="Proteomes" id="UP000314294">
    <property type="component" value="Unassembled WGS sequence"/>
</dbReference>
<proteinExistence type="predicted"/>
<protein>
    <submittedName>
        <fullName evidence="2">Uncharacterized protein</fullName>
    </submittedName>
</protein>